<dbReference type="PANTHER" id="PTHR48063:SF51">
    <property type="entry name" value="LEUCINE-RICH REPEAT-CONTAINING N-TERMINAL PLANT-TYPE DOMAIN-CONTAINING PROTEIN"/>
    <property type="match status" value="1"/>
</dbReference>
<reference evidence="17" key="4">
    <citation type="submission" date="2022-01" db="UniProtKB">
        <authorList>
            <consortium name="EnsemblPlants"/>
        </authorList>
    </citation>
    <scope>IDENTIFICATION</scope>
    <source>
        <strain evidence="17">subsp. vulgare</strain>
    </source>
</reference>
<dbReference type="OrthoDB" id="686342at2759"/>
<dbReference type="Pfam" id="PF08263">
    <property type="entry name" value="LRRNT_2"/>
    <property type="match status" value="1"/>
</dbReference>
<dbReference type="EMBL" id="AK354290">
    <property type="protein sequence ID" value="BAJ85509.1"/>
    <property type="molecule type" value="mRNA"/>
</dbReference>
<dbReference type="Pfam" id="PF00560">
    <property type="entry name" value="LRR_1"/>
    <property type="match status" value="3"/>
</dbReference>
<evidence type="ECO:0000256" key="12">
    <source>
        <dbReference type="SAM" id="Phobius"/>
    </source>
</evidence>
<keyword evidence="4" id="KW-0433">Leucine-rich repeat</keyword>
<dbReference type="RefSeq" id="XP_044954488.1">
    <property type="nucleotide sequence ID" value="XM_045098553.1"/>
</dbReference>
<keyword evidence="6 12" id="KW-0812">Transmembrane</keyword>
<keyword evidence="9 12" id="KW-1133">Transmembrane helix</keyword>
<keyword evidence="3" id="KW-1003">Cell membrane</keyword>
<dbReference type="EMBL" id="AK357654">
    <property type="protein sequence ID" value="BAJ88868.1"/>
    <property type="molecule type" value="mRNA"/>
</dbReference>
<feature type="transmembrane region" description="Helical" evidence="12">
    <location>
        <begin position="470"/>
        <end position="493"/>
    </location>
</feature>
<dbReference type="EnsemblPlants" id="HORVU.MOREX.r3.6HG0539830.1">
    <property type="protein sequence ID" value="HORVU.MOREX.r3.6HG0539830.1.CDS1"/>
    <property type="gene ID" value="HORVU.MOREX.r3.6HG0539830"/>
</dbReference>
<comment type="subcellular location">
    <subcellularLocation>
        <location evidence="1">Cell membrane</location>
        <topology evidence="1">Single-pass type I membrane protein</topology>
    </subcellularLocation>
</comment>
<evidence type="ECO:0000256" key="1">
    <source>
        <dbReference type="ARBA" id="ARBA00004251"/>
    </source>
</evidence>
<evidence type="ECO:0000256" key="5">
    <source>
        <dbReference type="ARBA" id="ARBA00022626"/>
    </source>
</evidence>
<dbReference type="FunFam" id="3.80.10.10:FF:000111">
    <property type="entry name" value="LRR receptor-like serine/threonine-protein kinase ERECTA"/>
    <property type="match status" value="1"/>
</dbReference>
<proteinExistence type="evidence at transcript level"/>
<dbReference type="PRINTS" id="PR00019">
    <property type="entry name" value="LEURICHRPT"/>
</dbReference>
<gene>
    <name evidence="17" type="primary">LOC123404610</name>
</gene>
<evidence type="ECO:0000256" key="9">
    <source>
        <dbReference type="ARBA" id="ARBA00022989"/>
    </source>
</evidence>
<feature type="domain" description="Leucine-rich repeat-containing N-terminal plant-type" evidence="14">
    <location>
        <begin position="37"/>
        <end position="74"/>
    </location>
</feature>
<evidence type="ECO:0000259" key="14">
    <source>
        <dbReference type="Pfam" id="PF08263"/>
    </source>
</evidence>
<reference evidence="15" key="1">
    <citation type="journal article" date="2011" name="Plant Physiol.">
        <title>Comprehensive sequence analysis of 24,783 barley full-length cDNAs derived from 12 clone libraries.</title>
        <authorList>
            <person name="Matsumoto T."/>
            <person name="Tanaka T."/>
            <person name="Sakai H."/>
            <person name="Amano N."/>
            <person name="Kanamori H."/>
            <person name="Kurita K."/>
            <person name="Kikuta A."/>
            <person name="Kamiya K."/>
            <person name="Yamamoto M."/>
            <person name="Ikawa H."/>
            <person name="Fujii N."/>
            <person name="Hori K."/>
            <person name="Itoh T."/>
            <person name="Sato K."/>
        </authorList>
    </citation>
    <scope>NUCLEOTIDE SEQUENCE</scope>
    <source>
        <tissue evidence="15">Leaf</tissue>
        <tissue evidence="16">Shoot</tissue>
    </source>
</reference>
<dbReference type="Gene3D" id="3.80.10.10">
    <property type="entry name" value="Ribonuclease Inhibitor"/>
    <property type="match status" value="2"/>
</dbReference>
<dbReference type="SMART" id="SM00369">
    <property type="entry name" value="LRR_TYP"/>
    <property type="match status" value="6"/>
</dbReference>
<evidence type="ECO:0000313" key="18">
    <source>
        <dbReference type="Proteomes" id="UP000011116"/>
    </source>
</evidence>
<dbReference type="GO" id="GO:0009742">
    <property type="term" value="P:brassinosteroid mediated signaling pathway"/>
    <property type="evidence" value="ECO:0007669"/>
    <property type="project" value="UniProtKB-KW"/>
</dbReference>
<evidence type="ECO:0000313" key="17">
    <source>
        <dbReference type="EnsemblPlants" id="HORVU.MOREX.r3.6HG0539830.1.CDS1"/>
    </source>
</evidence>
<keyword evidence="10 12" id="KW-0472">Membrane</keyword>
<name>F2CRN8_HORVV</name>
<dbReference type="KEGG" id="hvg:123404610"/>
<dbReference type="InterPro" id="IPR003591">
    <property type="entry name" value="Leu-rich_rpt_typical-subtyp"/>
</dbReference>
<dbReference type="InterPro" id="IPR046956">
    <property type="entry name" value="RLP23-like"/>
</dbReference>
<dbReference type="SUPFAM" id="SSF52047">
    <property type="entry name" value="RNI-like"/>
    <property type="match status" value="1"/>
</dbReference>
<keyword evidence="18" id="KW-1185">Reference proteome</keyword>
<evidence type="ECO:0000256" key="7">
    <source>
        <dbReference type="ARBA" id="ARBA00022729"/>
    </source>
</evidence>
<dbReference type="Gramene" id="HORVU.MOREX.r2.6HG0448860.1">
    <property type="protein sequence ID" value="HORVU.MOREX.r2.6HG0448860.1.CDS.1"/>
    <property type="gene ID" value="HORVU.MOREX.r2.6HG0448860"/>
</dbReference>
<keyword evidence="5" id="KW-1070">Brassinosteroid signaling pathway</keyword>
<dbReference type="AlphaFoldDB" id="F2CRN8"/>
<evidence type="ECO:0000313" key="16">
    <source>
        <dbReference type="EMBL" id="BAJ88868.1"/>
    </source>
</evidence>
<dbReference type="InterPro" id="IPR032675">
    <property type="entry name" value="LRR_dom_sf"/>
</dbReference>
<reference evidence="17" key="3">
    <citation type="submission" date="2020-10" db="EMBL/GenBank/DDBJ databases">
        <authorList>
            <person name="Scholz U."/>
            <person name="Mascher M."/>
            <person name="Fiebig A."/>
        </authorList>
    </citation>
    <scope>NUCLEOTIDE SEQUENCE [LARGE SCALE GENOMIC DNA]</scope>
    <source>
        <strain evidence="17">cv. Morex</strain>
    </source>
</reference>
<dbReference type="InterPro" id="IPR013210">
    <property type="entry name" value="LRR_N_plant-typ"/>
</dbReference>
<dbReference type="SMR" id="F2CRN8"/>
<evidence type="ECO:0000313" key="15">
    <source>
        <dbReference type="EMBL" id="BAJ85509.1"/>
    </source>
</evidence>
<dbReference type="Pfam" id="PF13516">
    <property type="entry name" value="LRR_6"/>
    <property type="match status" value="1"/>
</dbReference>
<feature type="signal peptide" evidence="13">
    <location>
        <begin position="1"/>
        <end position="30"/>
    </location>
</feature>
<evidence type="ECO:0000256" key="8">
    <source>
        <dbReference type="ARBA" id="ARBA00022737"/>
    </source>
</evidence>
<dbReference type="GO" id="GO:0005886">
    <property type="term" value="C:plasma membrane"/>
    <property type="evidence" value="ECO:0007669"/>
    <property type="project" value="UniProtKB-SubCell"/>
</dbReference>
<sequence length="530" mass="58328">MAEPRQQVRARMILTMCFLLFFHQSWSAQAGSLCVPGERDALLDFKAGLTDPTNSLSSSWRGMECCRWTGVVCSNRTGHVVTLQMHARHVGGEIRSSLLTLRHLKRLDLSGNDFGGEPIPELIGALGRGRLTHLDLSYSNFGGRIPPHLGNLSNLVSLKLEYMAHAIYSPDIAWVSRLTKLQVLRVSQVDLGAAIDWTHAINMLPSLMELDLRSCGLQNSMPSTMLPNLTSLETLTLDGNSFNTSLGPKSWVWDLPSLQELSLTSCGIDGQLPDAVGKLTSIRKLSLASNKFDGMVPLTLKNLKKLQRVDLSSNFINMDVAELLHRLAADELQYLDLGHNRLTGSVPVGIRELINLKGLSLTHNNLHGTISQSIGELHALESVDLSHNEISGEIPTSISALTSLNLLDLSYNNLTGAIPTGNQLQALDDPMFIYIGNPGLCGPPLPRSCLRTDIIANAPGKHDRGMSDVLSLYLSMCIGFVAGLWIVFFGFLFKRRWRVGWFSFTDRVYNRAYVQVAVGWACLARKMSQG</sequence>
<feature type="chain" id="PRO_5008954502" evidence="13">
    <location>
        <begin position="31"/>
        <end position="530"/>
    </location>
</feature>
<comment type="similarity">
    <text evidence="2">Belongs to the RLP family.</text>
</comment>
<keyword evidence="7 13" id="KW-0732">Signal</keyword>
<evidence type="ECO:0000256" key="4">
    <source>
        <dbReference type="ARBA" id="ARBA00022614"/>
    </source>
</evidence>
<evidence type="ECO:0000256" key="13">
    <source>
        <dbReference type="SAM" id="SignalP"/>
    </source>
</evidence>
<evidence type="ECO:0000256" key="10">
    <source>
        <dbReference type="ARBA" id="ARBA00023136"/>
    </source>
</evidence>
<dbReference type="Proteomes" id="UP000011116">
    <property type="component" value="Chromosome 6H"/>
</dbReference>
<dbReference type="PANTHER" id="PTHR48063">
    <property type="entry name" value="LRR RECEPTOR-LIKE KINASE"/>
    <property type="match status" value="1"/>
</dbReference>
<dbReference type="FunFam" id="3.80.10.10:FF:000649">
    <property type="entry name" value="Leucine Rich Repeat family protein"/>
    <property type="match status" value="1"/>
</dbReference>
<keyword evidence="8" id="KW-0677">Repeat</keyword>
<accession>F2CRN8</accession>
<evidence type="ECO:0000256" key="3">
    <source>
        <dbReference type="ARBA" id="ARBA00022475"/>
    </source>
</evidence>
<keyword evidence="11" id="KW-0325">Glycoprotein</keyword>
<dbReference type="Gramene" id="HORVU.MOREX.r3.6HG0539830.1">
    <property type="protein sequence ID" value="HORVU.MOREX.r3.6HG0539830.1.CDS1"/>
    <property type="gene ID" value="HORVU.MOREX.r3.6HG0539830"/>
</dbReference>
<evidence type="ECO:0000256" key="2">
    <source>
        <dbReference type="ARBA" id="ARBA00009592"/>
    </source>
</evidence>
<evidence type="ECO:0000256" key="6">
    <source>
        <dbReference type="ARBA" id="ARBA00022692"/>
    </source>
</evidence>
<evidence type="ECO:0000256" key="11">
    <source>
        <dbReference type="ARBA" id="ARBA00023180"/>
    </source>
</evidence>
<dbReference type="Pfam" id="PF13855">
    <property type="entry name" value="LRR_8"/>
    <property type="match status" value="1"/>
</dbReference>
<dbReference type="GeneID" id="123404610"/>
<protein>
    <submittedName>
        <fullName evidence="15">Predicted protein</fullName>
    </submittedName>
</protein>
<organism evidence="15">
    <name type="scientific">Hordeum vulgare subsp. vulgare</name>
    <name type="common">Domesticated barley</name>
    <dbReference type="NCBI Taxonomy" id="112509"/>
    <lineage>
        <taxon>Eukaryota</taxon>
        <taxon>Viridiplantae</taxon>
        <taxon>Streptophyta</taxon>
        <taxon>Embryophyta</taxon>
        <taxon>Tracheophyta</taxon>
        <taxon>Spermatophyta</taxon>
        <taxon>Magnoliopsida</taxon>
        <taxon>Liliopsida</taxon>
        <taxon>Poales</taxon>
        <taxon>Poaceae</taxon>
        <taxon>BOP clade</taxon>
        <taxon>Pooideae</taxon>
        <taxon>Triticodae</taxon>
        <taxon>Triticeae</taxon>
        <taxon>Hordeinae</taxon>
        <taxon>Hordeum</taxon>
    </lineage>
</organism>
<reference evidence="18" key="2">
    <citation type="journal article" date="2012" name="Nature">
        <title>A physical, genetic and functional sequence assembly of the barley genome.</title>
        <authorList>
            <consortium name="The International Barley Genome Sequencing Consortium"/>
            <person name="Mayer K.F."/>
            <person name="Waugh R."/>
            <person name="Brown J.W."/>
            <person name="Schulman A."/>
            <person name="Langridge P."/>
            <person name="Platzer M."/>
            <person name="Fincher G.B."/>
            <person name="Muehlbauer G.J."/>
            <person name="Sato K."/>
            <person name="Close T.J."/>
            <person name="Wise R.P."/>
            <person name="Stein N."/>
        </authorList>
    </citation>
    <scope>NUCLEOTIDE SEQUENCE [LARGE SCALE GENOMIC DNA]</scope>
    <source>
        <strain evidence="18">cv. Morex</strain>
    </source>
</reference>
<dbReference type="InterPro" id="IPR001611">
    <property type="entry name" value="Leu-rich_rpt"/>
</dbReference>